<evidence type="ECO:0000256" key="10">
    <source>
        <dbReference type="ARBA" id="ARBA00023008"/>
    </source>
</evidence>
<dbReference type="GO" id="GO:0005507">
    <property type="term" value="F:copper ion binding"/>
    <property type="evidence" value="ECO:0007669"/>
    <property type="project" value="InterPro"/>
</dbReference>
<dbReference type="InterPro" id="IPR008972">
    <property type="entry name" value="Cupredoxin"/>
</dbReference>
<keyword evidence="7 12" id="KW-0479">Metal-binding</keyword>
<comment type="cofactor">
    <cofactor evidence="1 12">
        <name>Cu(+)</name>
        <dbReference type="ChEBI" id="CHEBI:49552"/>
    </cofactor>
</comment>
<keyword evidence="14" id="KW-1133">Transmembrane helix</keyword>
<gene>
    <name evidence="17" type="primary">aniA</name>
    <name evidence="17" type="ORF">CPPEL_00700</name>
</gene>
<keyword evidence="9 17" id="KW-0560">Oxidoreductase</keyword>
<feature type="binding site" description="type 1 copper site" evidence="12">
    <location>
        <position position="689"/>
    </location>
    <ligand>
        <name>Cu cation</name>
        <dbReference type="ChEBI" id="CHEBI:23378"/>
        <label>1</label>
    </ligand>
</feature>
<dbReference type="InterPro" id="IPR011707">
    <property type="entry name" value="Cu-oxidase-like_N"/>
</dbReference>
<feature type="binding site" description="type 1 copper site" evidence="12">
    <location>
        <position position="690"/>
    </location>
    <ligand>
        <name>Cu cation</name>
        <dbReference type="ChEBI" id="CHEBI:23378"/>
        <label>1</label>
    </ligand>
</feature>
<name>A0A3G6IUJ6_9CORY</name>
<keyword evidence="8" id="KW-0677">Repeat</keyword>
<evidence type="ECO:0000256" key="8">
    <source>
        <dbReference type="ARBA" id="ARBA00022737"/>
    </source>
</evidence>
<dbReference type="Pfam" id="PF07732">
    <property type="entry name" value="Cu-oxidase_3"/>
    <property type="match status" value="1"/>
</dbReference>
<evidence type="ECO:0000256" key="14">
    <source>
        <dbReference type="SAM" id="Phobius"/>
    </source>
</evidence>
<dbReference type="RefSeq" id="WP_123959210.1">
    <property type="nucleotide sequence ID" value="NZ_CP033898.1"/>
</dbReference>
<feature type="transmembrane region" description="Helical" evidence="14">
    <location>
        <begin position="383"/>
        <end position="400"/>
    </location>
</feature>
<evidence type="ECO:0000256" key="4">
    <source>
        <dbReference type="ARBA" id="ARBA00011233"/>
    </source>
</evidence>
<dbReference type="CDD" id="cd04208">
    <property type="entry name" value="CuRO_2_CuNIR"/>
    <property type="match status" value="1"/>
</dbReference>
<dbReference type="CDD" id="cd00920">
    <property type="entry name" value="Cupredoxin"/>
    <property type="match status" value="1"/>
</dbReference>
<dbReference type="Gene3D" id="2.60.40.420">
    <property type="entry name" value="Cupredoxins - blue copper proteins"/>
    <property type="match status" value="3"/>
</dbReference>
<feature type="binding site" description="type 1 copper site" evidence="12">
    <location>
        <position position="844"/>
    </location>
    <ligand>
        <name>Cu cation</name>
        <dbReference type="ChEBI" id="CHEBI:23378"/>
        <label>1</label>
    </ligand>
</feature>
<proteinExistence type="inferred from homology"/>
<feature type="domain" description="Plastocyanin-like" evidence="15">
    <location>
        <begin position="607"/>
        <end position="712"/>
    </location>
</feature>
<comment type="similarity">
    <text evidence="3">Belongs to the multicopper oxidase family.</text>
</comment>
<keyword evidence="18" id="KW-1185">Reference proteome</keyword>
<reference evidence="17 18" key="1">
    <citation type="submission" date="2018-11" db="EMBL/GenBank/DDBJ databases">
        <authorList>
            <person name="Kleinhagauer T."/>
            <person name="Glaeser S.P."/>
            <person name="Spergser J."/>
            <person name="Ruckert C."/>
            <person name="Kaempfer P."/>
            <person name="Busse H.-J."/>
        </authorList>
    </citation>
    <scope>NUCLEOTIDE SEQUENCE [LARGE SCALE GENOMIC DNA]</scope>
    <source>
        <strain evidence="17 18">812CH</strain>
    </source>
</reference>
<feature type="region of interest" description="Disordered" evidence="13">
    <location>
        <begin position="555"/>
        <end position="576"/>
    </location>
</feature>
<evidence type="ECO:0000256" key="5">
    <source>
        <dbReference type="ARBA" id="ARBA00011882"/>
    </source>
</evidence>
<evidence type="ECO:0000256" key="3">
    <source>
        <dbReference type="ARBA" id="ARBA00010609"/>
    </source>
</evidence>
<feature type="transmembrane region" description="Helical" evidence="14">
    <location>
        <begin position="187"/>
        <end position="206"/>
    </location>
</feature>
<feature type="transmembrane region" description="Helical" evidence="14">
    <location>
        <begin position="314"/>
        <end position="333"/>
    </location>
</feature>
<feature type="binding site" description="type 1 copper site" evidence="12">
    <location>
        <position position="698"/>
    </location>
    <ligand>
        <name>Cu cation</name>
        <dbReference type="ChEBI" id="CHEBI:23378"/>
        <label>1</label>
    </ligand>
</feature>
<keyword evidence="10 12" id="KW-0186">Copper</keyword>
<dbReference type="AlphaFoldDB" id="A0A3G6IUJ6"/>
<feature type="transmembrane region" description="Helical" evidence="14">
    <location>
        <begin position="144"/>
        <end position="167"/>
    </location>
</feature>
<evidence type="ECO:0000256" key="2">
    <source>
        <dbReference type="ARBA" id="ARBA00001973"/>
    </source>
</evidence>
<dbReference type="OrthoDB" id="345021at2"/>
<feature type="transmembrane region" description="Helical" evidence="14">
    <location>
        <begin position="110"/>
        <end position="132"/>
    </location>
</feature>
<keyword evidence="14" id="KW-0812">Transmembrane</keyword>
<feature type="transmembrane region" description="Helical" evidence="14">
    <location>
        <begin position="21"/>
        <end position="39"/>
    </location>
</feature>
<dbReference type="Proteomes" id="UP000271426">
    <property type="component" value="Chromosome"/>
</dbReference>
<dbReference type="SUPFAM" id="SSF49503">
    <property type="entry name" value="Cupredoxins"/>
    <property type="match status" value="3"/>
</dbReference>
<feature type="transmembrane region" description="Helical" evidence="14">
    <location>
        <begin position="242"/>
        <end position="263"/>
    </location>
</feature>
<feature type="transmembrane region" description="Helical" evidence="14">
    <location>
        <begin position="84"/>
        <end position="104"/>
    </location>
</feature>
<dbReference type="PANTHER" id="PTHR11709">
    <property type="entry name" value="MULTI-COPPER OXIDASE"/>
    <property type="match status" value="1"/>
</dbReference>
<dbReference type="InterPro" id="IPR028096">
    <property type="entry name" value="EfeO_Cupredoxin"/>
</dbReference>
<feature type="transmembrane region" description="Helical" evidence="14">
    <location>
        <begin position="275"/>
        <end position="294"/>
    </location>
</feature>
<dbReference type="KEGG" id="cpso:CPPEL_00700"/>
<feature type="binding site" description="type 1 copper site" evidence="12">
    <location>
        <position position="703"/>
    </location>
    <ligand>
        <name>Cu cation</name>
        <dbReference type="ChEBI" id="CHEBI:23378"/>
        <label>1</label>
    </ligand>
</feature>
<feature type="transmembrane region" description="Helical" evidence="14">
    <location>
        <begin position="421"/>
        <end position="442"/>
    </location>
</feature>
<evidence type="ECO:0000259" key="16">
    <source>
        <dbReference type="Pfam" id="PF13473"/>
    </source>
</evidence>
<feature type="domain" description="EfeO-type cupredoxin-like" evidence="16">
    <location>
        <begin position="460"/>
        <end position="525"/>
    </location>
</feature>
<dbReference type="PANTHER" id="PTHR11709:SF394">
    <property type="entry name" value="FI03373P-RELATED"/>
    <property type="match status" value="1"/>
</dbReference>
<evidence type="ECO:0000256" key="6">
    <source>
        <dbReference type="ARBA" id="ARBA00017290"/>
    </source>
</evidence>
<dbReference type="InterPro" id="IPR001287">
    <property type="entry name" value="NO2-reductase_Cu"/>
</dbReference>
<feature type="transmembrane region" description="Helical" evidence="14">
    <location>
        <begin position="218"/>
        <end position="236"/>
    </location>
</feature>
<evidence type="ECO:0000313" key="18">
    <source>
        <dbReference type="Proteomes" id="UP000271426"/>
    </source>
</evidence>
<evidence type="ECO:0000256" key="11">
    <source>
        <dbReference type="ARBA" id="ARBA00049340"/>
    </source>
</evidence>
<dbReference type="EC" id="1.7.2.1" evidence="5"/>
<dbReference type="EMBL" id="CP033898">
    <property type="protein sequence ID" value="AZA08288.1"/>
    <property type="molecule type" value="Genomic_DNA"/>
</dbReference>
<comment type="cofactor">
    <cofactor evidence="2 12">
        <name>Cu(2+)</name>
        <dbReference type="ChEBI" id="CHEBI:29036"/>
    </cofactor>
</comment>
<comment type="subunit">
    <text evidence="4">Homotrimer.</text>
</comment>
<dbReference type="PRINTS" id="PR00695">
    <property type="entry name" value="CUNO2RDTASE"/>
</dbReference>
<dbReference type="CDD" id="cd11020">
    <property type="entry name" value="CuRO_1_CuNIR"/>
    <property type="match status" value="1"/>
</dbReference>
<sequence length="860" mass="92478">MSDQTSGRFSRSTWHRKASKPVTIWLIALVLVSLVHWAIPNYRWLLIHMFTLGALSNSIMLWSQHFTEKFLHQKLDDATRPLQLLRFRVLNIGIIVTLIGQVFTAIPGHWILTCIGATVVGLSLAYHAWFLGQQYLRADRTQRFAPCVLAYIGSASFLPFGALFGALMAADVGWKEELKFAHLTVNLLGFTGFAAIGTLMLLFPTIWRTQSGGERPKLVLTLMTIGVIDTVFGGLLGAGPFAAIGLMTYLCGVLIAAWDWFGMVRKVLADPRDRVTFSSISVAMAPLWLIGSLLVLSVRCLTAPSFSQLNLPTMALLIGFAAQLLIGVMSYLLPSNIGGGPAATRTGLAVYDRAGIFRSTLLNVGLGIWLITDHSWLRVTTSILALGSLAVFAVLTPLAVKAQLGVIRKKREPIEAKTRPAWGQATAALAVLALAVASFGGLGAGGQNSTVAAPQAVDATGEVTEINVEVSGMHFVPDVLEVPKGNTLRVNFTNTGDQAHDLKFANGVESGRLQPGESATLEVGTISEAMQGWCTVAGHRQMGMELSVVPSGDAVAAPKAGGGQQEASTSSLVNPDDLNSELIIDPVLRPAKDQKVHKVTLDVSEIAMPISENQSRGRWTFNGKLMGPVLRGKVGDRFEVTLVNNGTMSHSVDFHAGMVSPDPVMRSIEPGESLQYNFTAEHAGAWLYHCGTAPMSLHLAAGMYGALIIDPADLDPVDHEYFLVQSEVYGLESTPENPVDTALLAANTPSAVVFNGLENQYLAKPIKIKRGERARFWLINAGPNKALSFHIVGTQFDTSYKEGAYLLRNAEGGGASQALDLLAAQGGFVEAEFAEPGTYTMVNHQFIDAERGAKGQIIVE</sequence>
<dbReference type="Pfam" id="PF13473">
    <property type="entry name" value="Cupredoxin_1"/>
    <property type="match status" value="1"/>
</dbReference>
<keyword evidence="14" id="KW-0472">Membrane</keyword>
<protein>
    <recommendedName>
        <fullName evidence="6">Copper-containing nitrite reductase</fullName>
        <ecNumber evidence="5">1.7.2.1</ecNumber>
    </recommendedName>
</protein>
<accession>A0A3G6IUJ6</accession>
<comment type="catalytic activity">
    <reaction evidence="11">
        <text>nitric oxide + Fe(III)-[cytochrome c] + H2O = Fe(II)-[cytochrome c] + nitrite + 2 H(+)</text>
        <dbReference type="Rhea" id="RHEA:15233"/>
        <dbReference type="Rhea" id="RHEA-COMP:10350"/>
        <dbReference type="Rhea" id="RHEA-COMP:14399"/>
        <dbReference type="ChEBI" id="CHEBI:15377"/>
        <dbReference type="ChEBI" id="CHEBI:15378"/>
        <dbReference type="ChEBI" id="CHEBI:16301"/>
        <dbReference type="ChEBI" id="CHEBI:16480"/>
        <dbReference type="ChEBI" id="CHEBI:29033"/>
        <dbReference type="ChEBI" id="CHEBI:29034"/>
        <dbReference type="EC" id="1.7.2.1"/>
    </reaction>
</comment>
<feature type="binding site" description="type 1 copper site" evidence="12">
    <location>
        <position position="655"/>
    </location>
    <ligand>
        <name>Cu cation</name>
        <dbReference type="ChEBI" id="CHEBI:23378"/>
        <label>1</label>
    </ligand>
</feature>
<dbReference type="GO" id="GO:0050421">
    <property type="term" value="F:nitrite reductase (NO-forming) activity"/>
    <property type="evidence" value="ECO:0007669"/>
    <property type="project" value="UniProtKB-EC"/>
</dbReference>
<evidence type="ECO:0000313" key="17">
    <source>
        <dbReference type="EMBL" id="AZA08288.1"/>
    </source>
</evidence>
<feature type="transmembrane region" description="Helical" evidence="14">
    <location>
        <begin position="45"/>
        <end position="63"/>
    </location>
</feature>
<organism evidence="17 18">
    <name type="scientific">Corynebacterium pseudopelargi</name>
    <dbReference type="NCBI Taxonomy" id="2080757"/>
    <lineage>
        <taxon>Bacteria</taxon>
        <taxon>Bacillati</taxon>
        <taxon>Actinomycetota</taxon>
        <taxon>Actinomycetes</taxon>
        <taxon>Mycobacteriales</taxon>
        <taxon>Corynebacteriaceae</taxon>
        <taxon>Corynebacterium</taxon>
    </lineage>
</organism>
<evidence type="ECO:0000256" key="1">
    <source>
        <dbReference type="ARBA" id="ARBA00001960"/>
    </source>
</evidence>
<dbReference type="InterPro" id="IPR045087">
    <property type="entry name" value="Cu-oxidase_fam"/>
</dbReference>
<evidence type="ECO:0000256" key="9">
    <source>
        <dbReference type="ARBA" id="ARBA00023002"/>
    </source>
</evidence>
<feature type="binding site" description="type 1 copper site" evidence="12">
    <location>
        <position position="650"/>
    </location>
    <ligand>
        <name>Cu cation</name>
        <dbReference type="ChEBI" id="CHEBI:23378"/>
        <label>1</label>
    </ligand>
</feature>
<evidence type="ECO:0000256" key="7">
    <source>
        <dbReference type="ARBA" id="ARBA00022723"/>
    </source>
</evidence>
<evidence type="ECO:0000259" key="15">
    <source>
        <dbReference type="Pfam" id="PF07732"/>
    </source>
</evidence>
<evidence type="ECO:0000256" key="13">
    <source>
        <dbReference type="SAM" id="MobiDB-lite"/>
    </source>
</evidence>
<evidence type="ECO:0000256" key="12">
    <source>
        <dbReference type="PIRSR" id="PIRSR601287-1"/>
    </source>
</evidence>
<feature type="transmembrane region" description="Helical" evidence="14">
    <location>
        <begin position="354"/>
        <end position="371"/>
    </location>
</feature>